<accession>A0ACC5Y1F8</accession>
<organism evidence="1 2">
    <name type="scientific">Pangasius djambal</name>
    <dbReference type="NCBI Taxonomy" id="1691987"/>
    <lineage>
        <taxon>Eukaryota</taxon>
        <taxon>Metazoa</taxon>
        <taxon>Chordata</taxon>
        <taxon>Craniata</taxon>
        <taxon>Vertebrata</taxon>
        <taxon>Euteleostomi</taxon>
        <taxon>Actinopterygii</taxon>
        <taxon>Neopterygii</taxon>
        <taxon>Teleostei</taxon>
        <taxon>Ostariophysi</taxon>
        <taxon>Siluriformes</taxon>
        <taxon>Pangasiidae</taxon>
        <taxon>Pangasius</taxon>
    </lineage>
</organism>
<proteinExistence type="predicted"/>
<sequence length="293" mass="32808">FVQIQESKSYKVDVTKETLEFSSSEKRRKIGSTRKRLRGQIPGSDQENKLEAMKEKENIQEQNMHQQGTNTGDIEEQNNDTKEEINAGTTESFIKEDITTACAQQNLLCELSSQTTDLGLSAIEHPSTATEHPDFKEDDGNSIEIVENRNAEMHMQTQTKKKKKFGSTRRPHGRHQPHAEGEEGEWKDPENTEENEHQIITQAATSNLLTEPQNTMSEVTLDIHDSPMTTEQKEIIKSEVEVVTGGIDASPAILSTEADQIHTVVSDEVNNAEGLTDIIEQHEKSGVNEENDA</sequence>
<feature type="non-terminal residue" evidence="1">
    <location>
        <position position="1"/>
    </location>
</feature>
<gene>
    <name evidence="1" type="ORF">PDJAM_G00108030</name>
</gene>
<comment type="caution">
    <text evidence="1">The sequence shown here is derived from an EMBL/GenBank/DDBJ whole genome shotgun (WGS) entry which is preliminary data.</text>
</comment>
<keyword evidence="2" id="KW-1185">Reference proteome</keyword>
<evidence type="ECO:0000313" key="1">
    <source>
        <dbReference type="EMBL" id="MCJ8729583.1"/>
    </source>
</evidence>
<reference evidence="1" key="1">
    <citation type="submission" date="2020-02" db="EMBL/GenBank/DDBJ databases">
        <title>Genome sequencing of the panga catfish, Pangasius djambal.</title>
        <authorList>
            <person name="Wen M."/>
            <person name="Zahm M."/>
            <person name="Roques C."/>
            <person name="Cabau C."/>
            <person name="Klopp C."/>
            <person name="Donnadieu C."/>
            <person name="Jouanno E."/>
            <person name="Avarre J.-C."/>
            <person name="Campet M."/>
            <person name="Ha T."/>
            <person name="Dugue R."/>
            <person name="Lampietro C."/>
            <person name="Louis A."/>
            <person name="Herpin A."/>
            <person name="Echchiki A."/>
            <person name="Berthelot C."/>
            <person name="Parey E."/>
            <person name="Roest-Crollius H."/>
            <person name="Braasch I."/>
            <person name="Postlethwait J.H."/>
            <person name="Bobe J."/>
            <person name="Montfort J."/>
            <person name="Bouchez O."/>
            <person name="Begum T."/>
            <person name="Schartl M."/>
            <person name="Gustiano R."/>
            <person name="Guiguen Y."/>
        </authorList>
    </citation>
    <scope>NUCLEOTIDE SEQUENCE</scope>
    <source>
        <strain evidence="1">Pdj_M5554</strain>
    </source>
</reference>
<protein>
    <submittedName>
        <fullName evidence="1">Uncharacterized protein</fullName>
    </submittedName>
</protein>
<dbReference type="Proteomes" id="UP000830395">
    <property type="component" value="Chromosome 2"/>
</dbReference>
<feature type="non-terminal residue" evidence="1">
    <location>
        <position position="293"/>
    </location>
</feature>
<dbReference type="EMBL" id="CM040976">
    <property type="protein sequence ID" value="MCJ8729583.1"/>
    <property type="molecule type" value="Genomic_DNA"/>
</dbReference>
<evidence type="ECO:0000313" key="2">
    <source>
        <dbReference type="Proteomes" id="UP000830395"/>
    </source>
</evidence>
<name>A0ACC5Y1F8_9TELE</name>